<proteinExistence type="inferred from homology"/>
<dbReference type="RefSeq" id="WP_345622976.1">
    <property type="nucleotide sequence ID" value="NZ_BAABIG010000061.1"/>
</dbReference>
<dbReference type="SUPFAM" id="SSF51445">
    <property type="entry name" value="(Trans)glycosidases"/>
    <property type="match status" value="1"/>
</dbReference>
<dbReference type="PANTHER" id="PTHR40079">
    <property type="entry name" value="MANNAN ENDO-1,4-BETA-MANNOSIDASE E-RELATED"/>
    <property type="match status" value="1"/>
</dbReference>
<organism evidence="7 8">
    <name type="scientific">Streptomyces ziwulingensis</name>
    <dbReference type="NCBI Taxonomy" id="1045501"/>
    <lineage>
        <taxon>Bacteria</taxon>
        <taxon>Bacillati</taxon>
        <taxon>Actinomycetota</taxon>
        <taxon>Actinomycetes</taxon>
        <taxon>Kitasatosporales</taxon>
        <taxon>Streptomycetaceae</taxon>
        <taxon>Streptomyces</taxon>
    </lineage>
</organism>
<evidence type="ECO:0000256" key="4">
    <source>
        <dbReference type="PROSITE-ProRule" id="PRU01100"/>
    </source>
</evidence>
<dbReference type="InterPro" id="IPR000805">
    <property type="entry name" value="Glyco_hydro_26"/>
</dbReference>
<dbReference type="PROSITE" id="PS51257">
    <property type="entry name" value="PROKAR_LIPOPROTEIN"/>
    <property type="match status" value="1"/>
</dbReference>
<comment type="caution">
    <text evidence="7">The sequence shown here is derived from an EMBL/GenBank/DDBJ whole genome shotgun (WGS) entry which is preliminary data.</text>
</comment>
<gene>
    <name evidence="7" type="ORF">GCM10023220_54330</name>
</gene>
<comment type="similarity">
    <text evidence="1 4">Belongs to the glycosyl hydrolase 26 family.</text>
</comment>
<reference evidence="8" key="1">
    <citation type="journal article" date="2019" name="Int. J. Syst. Evol. Microbiol.">
        <title>The Global Catalogue of Microorganisms (GCM) 10K type strain sequencing project: providing services to taxonomists for standard genome sequencing and annotation.</title>
        <authorList>
            <consortium name="The Broad Institute Genomics Platform"/>
            <consortium name="The Broad Institute Genome Sequencing Center for Infectious Disease"/>
            <person name="Wu L."/>
            <person name="Ma J."/>
        </authorList>
    </citation>
    <scope>NUCLEOTIDE SEQUENCE [LARGE SCALE GENOMIC DNA]</scope>
    <source>
        <strain evidence="8">JCM 18081</strain>
    </source>
</reference>
<feature type="signal peptide" evidence="5">
    <location>
        <begin position="1"/>
        <end position="20"/>
    </location>
</feature>
<evidence type="ECO:0000313" key="7">
    <source>
        <dbReference type="EMBL" id="GAA4815451.1"/>
    </source>
</evidence>
<keyword evidence="5" id="KW-0732">Signal</keyword>
<evidence type="ECO:0000313" key="8">
    <source>
        <dbReference type="Proteomes" id="UP001501265"/>
    </source>
</evidence>
<feature type="chain" id="PRO_5047358588" description="GH26 domain-containing protein" evidence="5">
    <location>
        <begin position="21"/>
        <end position="334"/>
    </location>
</feature>
<dbReference type="Pfam" id="PF02156">
    <property type="entry name" value="Glyco_hydro_26"/>
    <property type="match status" value="1"/>
</dbReference>
<evidence type="ECO:0000256" key="3">
    <source>
        <dbReference type="ARBA" id="ARBA00023295"/>
    </source>
</evidence>
<keyword evidence="8" id="KW-1185">Reference proteome</keyword>
<name>A0ABP9CT47_9ACTN</name>
<keyword evidence="3" id="KW-0326">Glycosidase</keyword>
<evidence type="ECO:0000259" key="6">
    <source>
        <dbReference type="PROSITE" id="PS51764"/>
    </source>
</evidence>
<dbReference type="PROSITE" id="PS51764">
    <property type="entry name" value="GH26"/>
    <property type="match status" value="1"/>
</dbReference>
<accession>A0ABP9CT47</accession>
<sequence>MTAVARRDALRWTLAAAASAAVSAGCAPSRTAPIGAGGEGSEQRTAPYVPFDVTWLIRPKRDRKYLGVSFAGRPVTAGFLGLWAERTGKAPTLLSQRFAWGEDFPTDQVQAVWRQRMLPFLTWEPFEPTLREIAEGREDDYVRRTAVAVRDLNVPIALSFAHGMNDDSRPWGTGGASPREFVAAWRRLHDLFQDTGVSNVVWAWSPTVTAKPRVPLKPYWPGDAYADWLGLTGYYTKAGPHAYDTLFAPAVREARAFTRAPVLLAETAAAPGARKPKDVENLLRAVTGRRDVVGFVWWDARQGTDWRIDSDSGALAAFRRGVADDRFGFDVRRP</sequence>
<evidence type="ECO:0000256" key="5">
    <source>
        <dbReference type="SAM" id="SignalP"/>
    </source>
</evidence>
<feature type="domain" description="GH26" evidence="6">
    <location>
        <begin position="44"/>
        <end position="331"/>
    </location>
</feature>
<dbReference type="InterPro" id="IPR017853">
    <property type="entry name" value="GH"/>
</dbReference>
<protein>
    <recommendedName>
        <fullName evidence="6">GH26 domain-containing protein</fullName>
    </recommendedName>
</protein>
<dbReference type="Gene3D" id="3.20.20.80">
    <property type="entry name" value="Glycosidases"/>
    <property type="match status" value="1"/>
</dbReference>
<comment type="caution">
    <text evidence="4">Lacks conserved residue(s) required for the propagation of feature annotation.</text>
</comment>
<evidence type="ECO:0000256" key="2">
    <source>
        <dbReference type="ARBA" id="ARBA00022801"/>
    </source>
</evidence>
<keyword evidence="2" id="KW-0378">Hydrolase</keyword>
<evidence type="ECO:0000256" key="1">
    <source>
        <dbReference type="ARBA" id="ARBA00007754"/>
    </source>
</evidence>
<dbReference type="InterPro" id="IPR006311">
    <property type="entry name" value="TAT_signal"/>
</dbReference>
<dbReference type="PROSITE" id="PS51318">
    <property type="entry name" value="TAT"/>
    <property type="match status" value="1"/>
</dbReference>
<dbReference type="InterPro" id="IPR022790">
    <property type="entry name" value="GH26_dom"/>
</dbReference>
<dbReference type="Proteomes" id="UP001501265">
    <property type="component" value="Unassembled WGS sequence"/>
</dbReference>
<dbReference type="PANTHER" id="PTHR40079:SF4">
    <property type="entry name" value="GH26 DOMAIN-CONTAINING PROTEIN-RELATED"/>
    <property type="match status" value="1"/>
</dbReference>
<dbReference type="EMBL" id="BAABIG010000061">
    <property type="protein sequence ID" value="GAA4815451.1"/>
    <property type="molecule type" value="Genomic_DNA"/>
</dbReference>